<proteinExistence type="predicted"/>
<dbReference type="GO" id="GO:0045159">
    <property type="term" value="F:myosin II binding"/>
    <property type="evidence" value="ECO:0007669"/>
    <property type="project" value="Ensembl"/>
</dbReference>
<dbReference type="InterPro" id="IPR031364">
    <property type="entry name" value="GC_assoc_lym"/>
</dbReference>
<feature type="region of interest" description="Disordered" evidence="1">
    <location>
        <begin position="102"/>
        <end position="178"/>
    </location>
</feature>
<evidence type="ECO:0000313" key="3">
    <source>
        <dbReference type="Proteomes" id="UP000002281"/>
    </source>
</evidence>
<dbReference type="GO" id="GO:0003779">
    <property type="term" value="F:actin binding"/>
    <property type="evidence" value="ECO:0007669"/>
    <property type="project" value="Ensembl"/>
</dbReference>
<dbReference type="GO" id="GO:0019901">
    <property type="term" value="F:protein kinase binding"/>
    <property type="evidence" value="ECO:0007669"/>
    <property type="project" value="Ensembl"/>
</dbReference>
<dbReference type="OMA" id="RCWDCHI"/>
<organism evidence="2 3">
    <name type="scientific">Equus caballus</name>
    <name type="common">Horse</name>
    <dbReference type="NCBI Taxonomy" id="9796"/>
    <lineage>
        <taxon>Eukaryota</taxon>
        <taxon>Metazoa</taxon>
        <taxon>Chordata</taxon>
        <taxon>Craniata</taxon>
        <taxon>Vertebrata</taxon>
        <taxon>Euteleostomi</taxon>
        <taxon>Mammalia</taxon>
        <taxon>Eutheria</taxon>
        <taxon>Laurasiatheria</taxon>
        <taxon>Perissodactyla</taxon>
        <taxon>Equidae</taxon>
        <taxon>Equus</taxon>
    </lineage>
</organism>
<reference evidence="2" key="2">
    <citation type="submission" date="2025-08" db="UniProtKB">
        <authorList>
            <consortium name="Ensembl"/>
        </authorList>
    </citation>
    <scope>IDENTIFICATION</scope>
    <source>
        <strain evidence="2">Thoroughbred</strain>
    </source>
</reference>
<accession>A0A9L0R1H2</accession>
<protein>
    <submittedName>
        <fullName evidence="2">Germinal center associated signaling and motility</fullName>
    </submittedName>
</protein>
<keyword evidence="3" id="KW-1185">Reference proteome</keyword>
<dbReference type="Pfam" id="PF15666">
    <property type="entry name" value="HGAL"/>
    <property type="match status" value="1"/>
</dbReference>
<dbReference type="GO" id="GO:2000402">
    <property type="term" value="P:negative regulation of lymphocyte migration"/>
    <property type="evidence" value="ECO:0000318"/>
    <property type="project" value="GO_Central"/>
</dbReference>
<dbReference type="GeneTree" id="ENSGT00940000158134"/>
<reference evidence="2 3" key="1">
    <citation type="journal article" date="2009" name="Science">
        <title>Genome sequence, comparative analysis, and population genetics of the domestic horse.</title>
        <authorList>
            <consortium name="Broad Institute Genome Sequencing Platform"/>
            <consortium name="Broad Institute Whole Genome Assembly Team"/>
            <person name="Wade C.M."/>
            <person name="Giulotto E."/>
            <person name="Sigurdsson S."/>
            <person name="Zoli M."/>
            <person name="Gnerre S."/>
            <person name="Imsland F."/>
            <person name="Lear T.L."/>
            <person name="Adelson D.L."/>
            <person name="Bailey E."/>
            <person name="Bellone R.R."/>
            <person name="Bloecker H."/>
            <person name="Distl O."/>
            <person name="Edgar R.C."/>
            <person name="Garber M."/>
            <person name="Leeb T."/>
            <person name="Mauceli E."/>
            <person name="MacLeod J.N."/>
            <person name="Penedo M.C.T."/>
            <person name="Raison J.M."/>
            <person name="Sharpe T."/>
            <person name="Vogel J."/>
            <person name="Andersson L."/>
            <person name="Antczak D.F."/>
            <person name="Biagi T."/>
            <person name="Binns M.M."/>
            <person name="Chowdhary B.P."/>
            <person name="Coleman S.J."/>
            <person name="Della Valle G."/>
            <person name="Fryc S."/>
            <person name="Guerin G."/>
            <person name="Hasegawa T."/>
            <person name="Hill E.W."/>
            <person name="Jurka J."/>
            <person name="Kiialainen A."/>
            <person name="Lindgren G."/>
            <person name="Liu J."/>
            <person name="Magnani E."/>
            <person name="Mickelson J.R."/>
            <person name="Murray J."/>
            <person name="Nergadze S.G."/>
            <person name="Onofrio R."/>
            <person name="Pedroni S."/>
            <person name="Piras M.F."/>
            <person name="Raudsepp T."/>
            <person name="Rocchi M."/>
            <person name="Roeed K.H."/>
            <person name="Ryder O.A."/>
            <person name="Searle S."/>
            <person name="Skow L."/>
            <person name="Swinburne J.E."/>
            <person name="Syvaenen A.C."/>
            <person name="Tozaki T."/>
            <person name="Valberg S.J."/>
            <person name="Vaudin M."/>
            <person name="White J.R."/>
            <person name="Zody M.C."/>
            <person name="Lander E.S."/>
            <person name="Lindblad-Toh K."/>
        </authorList>
    </citation>
    <scope>NUCLEOTIDE SEQUENCE [LARGE SCALE GENOMIC DNA]</scope>
    <source>
        <strain evidence="2 3">Thoroughbred</strain>
    </source>
</reference>
<sequence length="178" mass="20779">MGNSLLRQNSFRWQQTTQETPWNLGNQNRKQRTSRCWDCHMAEECFCLPWKRIDIFKARQDSQKENKGTASTPIQDDVDHNSSEELCYTLINHSVLRRRPSEKSAEGWYENISREAETPREASGGTETEYSLVHVPPTPRHPPSAEDEYELLMPRVSSHSLHQPRPLRLPPENQFVHL</sequence>
<evidence type="ECO:0000256" key="1">
    <source>
        <dbReference type="SAM" id="MobiDB-lite"/>
    </source>
</evidence>
<dbReference type="GO" id="GO:0050855">
    <property type="term" value="P:regulation of B cell receptor signaling pathway"/>
    <property type="evidence" value="ECO:0000318"/>
    <property type="project" value="GO_Central"/>
</dbReference>
<dbReference type="AlphaFoldDB" id="A0A9L0R1H2"/>
<evidence type="ECO:0000313" key="2">
    <source>
        <dbReference type="Ensembl" id="ENSECAP00000056273.1"/>
    </source>
</evidence>
<dbReference type="Proteomes" id="UP000002281">
    <property type="component" value="Chromosome 19"/>
</dbReference>
<gene>
    <name evidence="2" type="primary">GCSAM</name>
</gene>
<name>A0A9L0R1H2_HORSE</name>
<reference evidence="2" key="3">
    <citation type="submission" date="2025-09" db="UniProtKB">
        <authorList>
            <consortium name="Ensembl"/>
        </authorList>
    </citation>
    <scope>IDENTIFICATION</scope>
    <source>
        <strain evidence="2">Thoroughbred</strain>
    </source>
</reference>
<dbReference type="Ensembl" id="ENSECAT00000097589.1">
    <property type="protein sequence ID" value="ENSECAP00000056273.1"/>
    <property type="gene ID" value="ENSECAG00000042563.2"/>
</dbReference>
<dbReference type="PANTHER" id="PTHR35351:SF2">
    <property type="entry name" value="GERMINAL CENTER-ASSOCIATED SIGNALING AND MOTILITY PROTEIN"/>
    <property type="match status" value="1"/>
</dbReference>
<dbReference type="PANTHER" id="PTHR35351">
    <property type="entry name" value="GERMINAL CENTER-ASSOCIATED SIGNALING AND MOTILITY-LIKE PROTEIN"/>
    <property type="match status" value="1"/>
</dbReference>